<keyword evidence="1" id="KW-0808">Transferase</keyword>
<evidence type="ECO:0000256" key="2">
    <source>
        <dbReference type="ARBA" id="ARBA00023315"/>
    </source>
</evidence>
<keyword evidence="5" id="KW-1185">Reference proteome</keyword>
<evidence type="ECO:0000313" key="4">
    <source>
        <dbReference type="EMBL" id="SDS69802.1"/>
    </source>
</evidence>
<keyword evidence="2" id="KW-0012">Acyltransferase</keyword>
<protein>
    <submittedName>
        <fullName evidence="4">Ribosomal protein S18 acetylase RimI</fullName>
    </submittedName>
</protein>
<dbReference type="InterPro" id="IPR050832">
    <property type="entry name" value="Bact_Acetyltransf"/>
</dbReference>
<dbReference type="PANTHER" id="PTHR43877:SF2">
    <property type="entry name" value="AMINOALKYLPHOSPHONATE N-ACETYLTRANSFERASE-RELATED"/>
    <property type="match status" value="1"/>
</dbReference>
<dbReference type="SUPFAM" id="SSF55729">
    <property type="entry name" value="Acyl-CoA N-acyltransferases (Nat)"/>
    <property type="match status" value="1"/>
</dbReference>
<accession>A0A1H1UBE2</accession>
<name>A0A1H1UBE2_9ACTN</name>
<dbReference type="AlphaFoldDB" id="A0A1H1UBE2"/>
<dbReference type="STRING" id="630515.SAMN04489812_2716"/>
<dbReference type="EMBL" id="LT629772">
    <property type="protein sequence ID" value="SDS69802.1"/>
    <property type="molecule type" value="Genomic_DNA"/>
</dbReference>
<dbReference type="RefSeq" id="WP_091525577.1">
    <property type="nucleotide sequence ID" value="NZ_LT629772.1"/>
</dbReference>
<dbReference type="PANTHER" id="PTHR43877">
    <property type="entry name" value="AMINOALKYLPHOSPHONATE N-ACETYLTRANSFERASE-RELATED-RELATED"/>
    <property type="match status" value="1"/>
</dbReference>
<gene>
    <name evidence="4" type="ORF">SAMN04489812_2716</name>
</gene>
<dbReference type="Gene3D" id="3.40.630.30">
    <property type="match status" value="1"/>
</dbReference>
<evidence type="ECO:0000259" key="3">
    <source>
        <dbReference type="PROSITE" id="PS51186"/>
    </source>
</evidence>
<dbReference type="InterPro" id="IPR016181">
    <property type="entry name" value="Acyl_CoA_acyltransferase"/>
</dbReference>
<dbReference type="Proteomes" id="UP000199103">
    <property type="component" value="Chromosome I"/>
</dbReference>
<evidence type="ECO:0000313" key="5">
    <source>
        <dbReference type="Proteomes" id="UP000199103"/>
    </source>
</evidence>
<dbReference type="GO" id="GO:0016747">
    <property type="term" value="F:acyltransferase activity, transferring groups other than amino-acyl groups"/>
    <property type="evidence" value="ECO:0007669"/>
    <property type="project" value="InterPro"/>
</dbReference>
<dbReference type="InterPro" id="IPR000182">
    <property type="entry name" value="GNAT_dom"/>
</dbReference>
<keyword evidence="4" id="KW-0687">Ribonucleoprotein</keyword>
<dbReference type="Pfam" id="PF00583">
    <property type="entry name" value="Acetyltransf_1"/>
    <property type="match status" value="1"/>
</dbReference>
<dbReference type="PROSITE" id="PS51186">
    <property type="entry name" value="GNAT"/>
    <property type="match status" value="1"/>
</dbReference>
<feature type="domain" description="N-acetyltransferase" evidence="3">
    <location>
        <begin position="6"/>
        <end position="158"/>
    </location>
</feature>
<proteinExistence type="predicted"/>
<reference evidence="4 5" key="1">
    <citation type="submission" date="2016-10" db="EMBL/GenBank/DDBJ databases">
        <authorList>
            <person name="de Groot N.N."/>
        </authorList>
    </citation>
    <scope>NUCLEOTIDE SEQUENCE [LARGE SCALE GENOMIC DNA]</scope>
    <source>
        <strain evidence="4 5">DSM 21800</strain>
    </source>
</reference>
<dbReference type="GO" id="GO:0005840">
    <property type="term" value="C:ribosome"/>
    <property type="evidence" value="ECO:0007669"/>
    <property type="project" value="UniProtKB-KW"/>
</dbReference>
<organism evidence="4 5">
    <name type="scientific">Microlunatus soli</name>
    <dbReference type="NCBI Taxonomy" id="630515"/>
    <lineage>
        <taxon>Bacteria</taxon>
        <taxon>Bacillati</taxon>
        <taxon>Actinomycetota</taxon>
        <taxon>Actinomycetes</taxon>
        <taxon>Propionibacteriales</taxon>
        <taxon>Propionibacteriaceae</taxon>
        <taxon>Microlunatus</taxon>
    </lineage>
</organism>
<sequence length="166" mass="17958">MSGSVASIRAADRADIDAVSELLEQLGYRQDDRQATEQRLRHWADDPASSVLVAIDAGDLLGVIAVHVGPFLERDGCWGRIVALVVADRARGRGIGSQLVAAAESFAGERGCVRMEVTSADHRTAAHKFYVRRGYLDQAGTSSRFVRDIAVAEHQDHGRTASRSTT</sequence>
<keyword evidence="4" id="KW-0689">Ribosomal protein</keyword>
<dbReference type="OrthoDB" id="9789603at2"/>
<dbReference type="CDD" id="cd04301">
    <property type="entry name" value="NAT_SF"/>
    <property type="match status" value="1"/>
</dbReference>
<evidence type="ECO:0000256" key="1">
    <source>
        <dbReference type="ARBA" id="ARBA00022679"/>
    </source>
</evidence>